<dbReference type="AlphaFoldDB" id="A0A0A8Z8J9"/>
<accession>A0A0A8Z8J9</accession>
<protein>
    <submittedName>
        <fullName evidence="2">Uncharacterized protein</fullName>
    </submittedName>
</protein>
<dbReference type="EMBL" id="GBRH01263882">
    <property type="protein sequence ID" value="JAD34013.1"/>
    <property type="molecule type" value="Transcribed_RNA"/>
</dbReference>
<reference evidence="2" key="1">
    <citation type="submission" date="2014-09" db="EMBL/GenBank/DDBJ databases">
        <authorList>
            <person name="Magalhaes I.L.F."/>
            <person name="Oliveira U."/>
            <person name="Santos F.R."/>
            <person name="Vidigal T.H.D.A."/>
            <person name="Brescovit A.D."/>
            <person name="Santos A.J."/>
        </authorList>
    </citation>
    <scope>NUCLEOTIDE SEQUENCE</scope>
    <source>
        <tissue evidence="2">Shoot tissue taken approximately 20 cm above the soil surface</tissue>
    </source>
</reference>
<reference evidence="2" key="2">
    <citation type="journal article" date="2015" name="Data Brief">
        <title>Shoot transcriptome of the giant reed, Arundo donax.</title>
        <authorList>
            <person name="Barrero R.A."/>
            <person name="Guerrero F.D."/>
            <person name="Moolhuijzen P."/>
            <person name="Goolsby J.A."/>
            <person name="Tidwell J."/>
            <person name="Bellgard S.E."/>
            <person name="Bellgard M.I."/>
        </authorList>
    </citation>
    <scope>NUCLEOTIDE SEQUENCE</scope>
    <source>
        <tissue evidence="2">Shoot tissue taken approximately 20 cm above the soil surface</tissue>
    </source>
</reference>
<evidence type="ECO:0000313" key="2">
    <source>
        <dbReference type="EMBL" id="JAD34013.1"/>
    </source>
</evidence>
<evidence type="ECO:0000256" key="1">
    <source>
        <dbReference type="SAM" id="MobiDB-lite"/>
    </source>
</evidence>
<sequence>MVSSERKELAGGMASKGPCNGEQRAESFLEPMGWPVEGLAMASGVLPTVTRPARFQLRRRRGDP</sequence>
<feature type="region of interest" description="Disordered" evidence="1">
    <location>
        <begin position="1"/>
        <end position="26"/>
    </location>
</feature>
<organism evidence="2">
    <name type="scientific">Arundo donax</name>
    <name type="common">Giant reed</name>
    <name type="synonym">Donax arundinaceus</name>
    <dbReference type="NCBI Taxonomy" id="35708"/>
    <lineage>
        <taxon>Eukaryota</taxon>
        <taxon>Viridiplantae</taxon>
        <taxon>Streptophyta</taxon>
        <taxon>Embryophyta</taxon>
        <taxon>Tracheophyta</taxon>
        <taxon>Spermatophyta</taxon>
        <taxon>Magnoliopsida</taxon>
        <taxon>Liliopsida</taxon>
        <taxon>Poales</taxon>
        <taxon>Poaceae</taxon>
        <taxon>PACMAD clade</taxon>
        <taxon>Arundinoideae</taxon>
        <taxon>Arundineae</taxon>
        <taxon>Arundo</taxon>
    </lineage>
</organism>
<name>A0A0A8Z8J9_ARUDO</name>
<proteinExistence type="predicted"/>